<gene>
    <name evidence="1" type="ORF">TNIN_240861</name>
</gene>
<sequence>MSLLYGREDILKNIDYGFLCSHIRVAEVDVSCGVEKMIEFSLSVGKVQVLFHEVVVCLSGGQVPPERVPDDHEHRHDCQRAAYSNRHRLILSKGLGQPADSDKAAPLN</sequence>
<protein>
    <submittedName>
        <fullName evidence="1">Uncharacterized protein</fullName>
    </submittedName>
</protein>
<dbReference type="EMBL" id="BMAV01027883">
    <property type="protein sequence ID" value="GFS63135.1"/>
    <property type="molecule type" value="Genomic_DNA"/>
</dbReference>
<keyword evidence="2" id="KW-1185">Reference proteome</keyword>
<comment type="caution">
    <text evidence="1">The sequence shown here is derived from an EMBL/GenBank/DDBJ whole genome shotgun (WGS) entry which is preliminary data.</text>
</comment>
<proteinExistence type="predicted"/>
<evidence type="ECO:0000313" key="1">
    <source>
        <dbReference type="EMBL" id="GFS63135.1"/>
    </source>
</evidence>
<organism evidence="1 2">
    <name type="scientific">Trichonephila inaurata madagascariensis</name>
    <dbReference type="NCBI Taxonomy" id="2747483"/>
    <lineage>
        <taxon>Eukaryota</taxon>
        <taxon>Metazoa</taxon>
        <taxon>Ecdysozoa</taxon>
        <taxon>Arthropoda</taxon>
        <taxon>Chelicerata</taxon>
        <taxon>Arachnida</taxon>
        <taxon>Araneae</taxon>
        <taxon>Araneomorphae</taxon>
        <taxon>Entelegynae</taxon>
        <taxon>Araneoidea</taxon>
        <taxon>Nephilidae</taxon>
        <taxon>Trichonephila</taxon>
        <taxon>Trichonephila inaurata</taxon>
    </lineage>
</organism>
<dbReference type="Proteomes" id="UP000886998">
    <property type="component" value="Unassembled WGS sequence"/>
</dbReference>
<accession>A0A8X6IX38</accession>
<dbReference type="AlphaFoldDB" id="A0A8X6IX38"/>
<name>A0A8X6IX38_9ARAC</name>
<evidence type="ECO:0000313" key="2">
    <source>
        <dbReference type="Proteomes" id="UP000886998"/>
    </source>
</evidence>
<reference evidence="1" key="1">
    <citation type="submission" date="2020-08" db="EMBL/GenBank/DDBJ databases">
        <title>Multicomponent nature underlies the extraordinary mechanical properties of spider dragline silk.</title>
        <authorList>
            <person name="Kono N."/>
            <person name="Nakamura H."/>
            <person name="Mori M."/>
            <person name="Yoshida Y."/>
            <person name="Ohtoshi R."/>
            <person name="Malay A.D."/>
            <person name="Moran D.A.P."/>
            <person name="Tomita M."/>
            <person name="Numata K."/>
            <person name="Arakawa K."/>
        </authorList>
    </citation>
    <scope>NUCLEOTIDE SEQUENCE</scope>
</reference>